<evidence type="ECO:0000256" key="1">
    <source>
        <dbReference type="SAM" id="SignalP"/>
    </source>
</evidence>
<gene>
    <name evidence="2" type="ORF">KL86DYS2_12784</name>
</gene>
<accession>A0A212K164</accession>
<organism evidence="2">
    <name type="scientific">uncultured Dysgonomonas sp</name>
    <dbReference type="NCBI Taxonomy" id="206096"/>
    <lineage>
        <taxon>Bacteria</taxon>
        <taxon>Pseudomonadati</taxon>
        <taxon>Bacteroidota</taxon>
        <taxon>Bacteroidia</taxon>
        <taxon>Bacteroidales</taxon>
        <taxon>Dysgonomonadaceae</taxon>
        <taxon>Dysgonomonas</taxon>
        <taxon>environmental samples</taxon>
    </lineage>
</organism>
<feature type="chain" id="PRO_5012871816" description="DUF1735 domain-containing protein" evidence="1">
    <location>
        <begin position="25"/>
        <end position="301"/>
    </location>
</feature>
<evidence type="ECO:0000313" key="2">
    <source>
        <dbReference type="EMBL" id="SBW05403.1"/>
    </source>
</evidence>
<dbReference type="EMBL" id="FLUL01000001">
    <property type="protein sequence ID" value="SBW05403.1"/>
    <property type="molecule type" value="Genomic_DNA"/>
</dbReference>
<name>A0A212K164_9BACT</name>
<feature type="signal peptide" evidence="1">
    <location>
        <begin position="1"/>
        <end position="24"/>
    </location>
</feature>
<dbReference type="AlphaFoldDB" id="A0A212K164"/>
<sequence>MKTSMKNRNYLKWILSLICCMLMASCNLIDFSEDCTYYGDVELKPDWSALGNDETKPLLTDIYLLSPQHNYTYSITSDTLVTGIQAVNYKVLACNAYGLENISFSGMDCPNTAQVELSTSEKGGRLYTVDAPALYAANIDLTVIPFERVVSDPVLKPAIRQINIDFVVVNNSGVSVSSINGELSGIAYKYGFSEQDAPESSAWLAFGSVRNKEKANVFSSGLKVFGVNPDKQAIGRIDNLLDIALQTSDGNIYKESIDLTSVFSGFTTRIIHITIQIRLGLMGMSVEVTGWDVSDGGIIEL</sequence>
<protein>
    <recommendedName>
        <fullName evidence="3">DUF1735 domain-containing protein</fullName>
    </recommendedName>
</protein>
<dbReference type="PROSITE" id="PS51257">
    <property type="entry name" value="PROKAR_LIPOPROTEIN"/>
    <property type="match status" value="1"/>
</dbReference>
<keyword evidence="1" id="KW-0732">Signal</keyword>
<evidence type="ECO:0008006" key="3">
    <source>
        <dbReference type="Google" id="ProtNLM"/>
    </source>
</evidence>
<proteinExistence type="predicted"/>
<reference evidence="2" key="1">
    <citation type="submission" date="2016-04" db="EMBL/GenBank/DDBJ databases">
        <authorList>
            <person name="Evans L.H."/>
            <person name="Alamgir A."/>
            <person name="Owens N."/>
            <person name="Weber N.D."/>
            <person name="Virtaneva K."/>
            <person name="Barbian K."/>
            <person name="Babar A."/>
            <person name="Rosenke K."/>
        </authorList>
    </citation>
    <scope>NUCLEOTIDE SEQUENCE</scope>
    <source>
        <strain evidence="2">86-2</strain>
    </source>
</reference>